<protein>
    <submittedName>
        <fullName evidence="1">Uncharacterized protein</fullName>
    </submittedName>
</protein>
<proteinExistence type="predicted"/>
<name>A0ABQ6EV57_9VIBR</name>
<evidence type="ECO:0000313" key="1">
    <source>
        <dbReference type="EMBL" id="GLT16586.1"/>
    </source>
</evidence>
<dbReference type="EMBL" id="BSPW01000010">
    <property type="protein sequence ID" value="GLT16586.1"/>
    <property type="molecule type" value="Genomic_DNA"/>
</dbReference>
<reference evidence="2" key="1">
    <citation type="journal article" date="2019" name="Int. J. Syst. Evol. Microbiol.">
        <title>The Global Catalogue of Microorganisms (GCM) 10K type strain sequencing project: providing services to taxonomists for standard genome sequencing and annotation.</title>
        <authorList>
            <consortium name="The Broad Institute Genomics Platform"/>
            <consortium name="The Broad Institute Genome Sequencing Center for Infectious Disease"/>
            <person name="Wu L."/>
            <person name="Ma J."/>
        </authorList>
    </citation>
    <scope>NUCLEOTIDE SEQUENCE [LARGE SCALE GENOMIC DNA]</scope>
    <source>
        <strain evidence="2">NBRC 108723</strain>
    </source>
</reference>
<sequence>MTGPVTTSNITSTTAAVNQGPTDHQFGFSIKKIVNLLTENLPSFPNLKPNKFDNNMPTSFSGEVNESNLKSMLSEYSEGKGPFGQGSDGFHQMINSGNEFKWVLNRKGLSIISPELKHSVAAGGVSVISAGTGKLIESGKIWINNDTGHYKTTIKSLSSTLPSWKEVGYEVEIRERRDFAAAFKNF</sequence>
<accession>A0ABQ6EV57</accession>
<gene>
    <name evidence="1" type="ORF">GCM10007938_03620</name>
</gene>
<comment type="caution">
    <text evidence="1">The sequence shown here is derived from an EMBL/GenBank/DDBJ whole genome shotgun (WGS) entry which is preliminary data.</text>
</comment>
<evidence type="ECO:0000313" key="2">
    <source>
        <dbReference type="Proteomes" id="UP001157138"/>
    </source>
</evidence>
<dbReference type="Proteomes" id="UP001157138">
    <property type="component" value="Unassembled WGS sequence"/>
</dbReference>
<organism evidence="1 2">
    <name type="scientific">Vibrio zhanjiangensis</name>
    <dbReference type="NCBI Taxonomy" id="1046128"/>
    <lineage>
        <taxon>Bacteria</taxon>
        <taxon>Pseudomonadati</taxon>
        <taxon>Pseudomonadota</taxon>
        <taxon>Gammaproteobacteria</taxon>
        <taxon>Vibrionales</taxon>
        <taxon>Vibrionaceae</taxon>
        <taxon>Vibrio</taxon>
    </lineage>
</organism>
<keyword evidence="2" id="KW-1185">Reference proteome</keyword>
<dbReference type="RefSeq" id="WP_284190513.1">
    <property type="nucleotide sequence ID" value="NZ_BSPW01000010.1"/>
</dbReference>